<feature type="non-terminal residue" evidence="2">
    <location>
        <position position="175"/>
    </location>
</feature>
<organism evidence="2">
    <name type="scientific">hydrothermal vent metagenome</name>
    <dbReference type="NCBI Taxonomy" id="652676"/>
    <lineage>
        <taxon>unclassified sequences</taxon>
        <taxon>metagenomes</taxon>
        <taxon>ecological metagenomes</taxon>
    </lineage>
</organism>
<sequence length="175" mass="18324">MRAKGTNTGTVQASFLPTKNVSKVAIDKLDVSTSAFVAGAYIGDIVIAYGDTAEYSIPCKIRNNKNVSVTYEWSVTKTGGDPTLTIGPPNTGSVTILKDSWADTPLKVKLNSNSPLGVATLKLTVDDPNTVANNDAEDLGTVTVAATGTFNNTSRNGDRVVSAKDTEKKMPGGIK</sequence>
<protein>
    <submittedName>
        <fullName evidence="2">Uncharacterized protein</fullName>
    </submittedName>
</protein>
<feature type="compositionally biased region" description="Basic and acidic residues" evidence="1">
    <location>
        <begin position="156"/>
        <end position="175"/>
    </location>
</feature>
<proteinExistence type="predicted"/>
<reference evidence="2" key="1">
    <citation type="submission" date="2018-06" db="EMBL/GenBank/DDBJ databases">
        <authorList>
            <person name="Zhirakovskaya E."/>
        </authorList>
    </citation>
    <scope>NUCLEOTIDE SEQUENCE</scope>
</reference>
<accession>A0A3B0TCA4</accession>
<evidence type="ECO:0000313" key="2">
    <source>
        <dbReference type="EMBL" id="VAW12162.1"/>
    </source>
</evidence>
<dbReference type="EMBL" id="UOEN01000082">
    <property type="protein sequence ID" value="VAW12162.1"/>
    <property type="molecule type" value="Genomic_DNA"/>
</dbReference>
<dbReference type="AlphaFoldDB" id="A0A3B0TCA4"/>
<feature type="region of interest" description="Disordered" evidence="1">
    <location>
        <begin position="155"/>
        <end position="175"/>
    </location>
</feature>
<evidence type="ECO:0000256" key="1">
    <source>
        <dbReference type="SAM" id="MobiDB-lite"/>
    </source>
</evidence>
<gene>
    <name evidence="2" type="ORF">MNBD_BACTEROID05-873</name>
</gene>
<name>A0A3B0TCA4_9ZZZZ</name>